<reference evidence="2" key="1">
    <citation type="submission" date="2025-08" db="UniProtKB">
        <authorList>
            <consortium name="Ensembl"/>
        </authorList>
    </citation>
    <scope>IDENTIFICATION</scope>
</reference>
<dbReference type="Ensembl" id="ENSFTIT00000000453.1">
    <property type="protein sequence ID" value="ENSFTIP00000000429.1"/>
    <property type="gene ID" value="ENSFTIG00000000311.1"/>
</dbReference>
<evidence type="ECO:0000313" key="2">
    <source>
        <dbReference type="Ensembl" id="ENSFTIP00000000429.1"/>
    </source>
</evidence>
<organism evidence="2 3">
    <name type="scientific">Falco tinnunculus</name>
    <name type="common">Common kestrel</name>
    <dbReference type="NCBI Taxonomy" id="100819"/>
    <lineage>
        <taxon>Eukaryota</taxon>
        <taxon>Metazoa</taxon>
        <taxon>Chordata</taxon>
        <taxon>Craniata</taxon>
        <taxon>Vertebrata</taxon>
        <taxon>Euteleostomi</taxon>
        <taxon>Archelosauria</taxon>
        <taxon>Archosauria</taxon>
        <taxon>Dinosauria</taxon>
        <taxon>Saurischia</taxon>
        <taxon>Theropoda</taxon>
        <taxon>Coelurosauria</taxon>
        <taxon>Aves</taxon>
        <taxon>Neognathae</taxon>
        <taxon>Neoaves</taxon>
        <taxon>Telluraves</taxon>
        <taxon>Australaves</taxon>
        <taxon>Falconiformes</taxon>
        <taxon>Falconidae</taxon>
        <taxon>Falco</taxon>
    </lineage>
</organism>
<dbReference type="AlphaFoldDB" id="A0A8C4TLI6"/>
<evidence type="ECO:0000313" key="3">
    <source>
        <dbReference type="Proteomes" id="UP000694562"/>
    </source>
</evidence>
<keyword evidence="3" id="KW-1185">Reference proteome</keyword>
<dbReference type="Proteomes" id="UP000694562">
    <property type="component" value="Unplaced"/>
</dbReference>
<accession>A0A8C4TLI6</accession>
<protein>
    <submittedName>
        <fullName evidence="2">Uncharacterized protein</fullName>
    </submittedName>
</protein>
<name>A0A8C4TLI6_FALTI</name>
<sequence length="204" mass="22056">PPCWGLGDEMAPAPACCLPPPTISSPPREHRPVPAPAPLAPAAGDRCHSHPAQIPWDESRASRVGGPCPHRASHGSGDPGPHWGAGPGDTPAAGKTPREGAWLQKKTLQCPQKQRAELRVPTRRPLGRFFIHFLTFSSTAPESSTRLPWWECSCFSRPFALCQKDNREGSGWGAPGRGRQHWSQGWGTQMPGRAMLAALLQECC</sequence>
<proteinExistence type="predicted"/>
<feature type="region of interest" description="Disordered" evidence="1">
    <location>
        <begin position="18"/>
        <end position="98"/>
    </location>
</feature>
<reference evidence="2" key="2">
    <citation type="submission" date="2025-09" db="UniProtKB">
        <authorList>
            <consortium name="Ensembl"/>
        </authorList>
    </citation>
    <scope>IDENTIFICATION</scope>
</reference>
<evidence type="ECO:0000256" key="1">
    <source>
        <dbReference type="SAM" id="MobiDB-lite"/>
    </source>
</evidence>